<evidence type="ECO:0000256" key="4">
    <source>
        <dbReference type="ARBA" id="ARBA00022989"/>
    </source>
</evidence>
<feature type="transmembrane region" description="Helical" evidence="6">
    <location>
        <begin position="12"/>
        <end position="29"/>
    </location>
</feature>
<accession>A0A2K4ZJM6</accession>
<keyword evidence="2" id="KW-1003">Cell membrane</keyword>
<feature type="transmembrane region" description="Helical" evidence="6">
    <location>
        <begin position="117"/>
        <end position="140"/>
    </location>
</feature>
<proteinExistence type="predicted"/>
<keyword evidence="8" id="KW-1185">Reference proteome</keyword>
<feature type="transmembrane region" description="Helical" evidence="6">
    <location>
        <begin position="482"/>
        <end position="507"/>
    </location>
</feature>
<dbReference type="Proteomes" id="UP000236311">
    <property type="component" value="Unassembled WGS sequence"/>
</dbReference>
<dbReference type="OrthoDB" id="2002447at2"/>
<evidence type="ECO:0000256" key="6">
    <source>
        <dbReference type="SAM" id="Phobius"/>
    </source>
</evidence>
<feature type="transmembrane region" description="Helical" evidence="6">
    <location>
        <begin position="35"/>
        <end position="64"/>
    </location>
</feature>
<feature type="transmembrane region" description="Helical" evidence="6">
    <location>
        <begin position="85"/>
        <end position="105"/>
    </location>
</feature>
<dbReference type="EMBL" id="OFSM01000018">
    <property type="protein sequence ID" value="SOY30687.1"/>
    <property type="molecule type" value="Genomic_DNA"/>
</dbReference>
<dbReference type="RefSeq" id="WP_103240696.1">
    <property type="nucleotide sequence ID" value="NZ_JANJZD010000018.1"/>
</dbReference>
<dbReference type="PANTHER" id="PTHR30250:SF21">
    <property type="entry name" value="LIPID II FLIPPASE MURJ"/>
    <property type="match status" value="1"/>
</dbReference>
<comment type="subcellular location">
    <subcellularLocation>
        <location evidence="1">Cell membrane</location>
        <topology evidence="1">Multi-pass membrane protein</topology>
    </subcellularLocation>
</comment>
<evidence type="ECO:0000256" key="3">
    <source>
        <dbReference type="ARBA" id="ARBA00022692"/>
    </source>
</evidence>
<feature type="transmembrane region" description="Helical" evidence="6">
    <location>
        <begin position="288"/>
        <end position="308"/>
    </location>
</feature>
<protein>
    <submittedName>
        <fullName evidence="7">Stage V sporulation protein B</fullName>
    </submittedName>
</protein>
<dbReference type="InterPro" id="IPR050833">
    <property type="entry name" value="Poly_Biosynth_Transport"/>
</dbReference>
<keyword evidence="5 6" id="KW-0472">Membrane</keyword>
<keyword evidence="4 6" id="KW-1133">Transmembrane helix</keyword>
<feature type="transmembrane region" description="Helical" evidence="6">
    <location>
        <begin position="329"/>
        <end position="347"/>
    </location>
</feature>
<evidence type="ECO:0000313" key="7">
    <source>
        <dbReference type="EMBL" id="SOY30687.1"/>
    </source>
</evidence>
<name>A0A2K4ZJM6_9FIRM</name>
<feature type="transmembrane region" description="Helical" evidence="6">
    <location>
        <begin position="367"/>
        <end position="387"/>
    </location>
</feature>
<dbReference type="GO" id="GO:0005886">
    <property type="term" value="C:plasma membrane"/>
    <property type="evidence" value="ECO:0007669"/>
    <property type="project" value="UniProtKB-SubCell"/>
</dbReference>
<sequence length="534" mass="58253">MNHGEVKRRQAEEVTNILTLITILIAGQLTGNKGIAYVAVAVEVYALVWTAVSGNLSDTLGRLLRGRKNRGQYGNIGTLRRNTMFFQIALGLTGSLILLFFAGNIAEGIFDIRYSTFILRVLSPIILLRTVSAVLLGYFQGDGSELPRAISGILRQIFILGFGLMFSGMMKNHGEKVSNLLMQENFTFMYSGAGIAIAVCLAEIFIIIFLTVIFRGSQRAERRNRQEERYSAESFFDSVRYLYVSRWPMLVTGVLEAVPLAAGLIFFVRAAEDENAAALEYGLYAGKYLAICGIIVCLISAVSLPVTARIFTCLRSGENRFAKKVFQSGVHICLIHGIFSSVFLAFMGEQLAGLLCPENEGLVQKMFAGGSTLVLFTALACYFGRFLQITGKKYLVLGAVGTGDIIFIIFSLVLIRVSKVGILALVYGGMAGMAVLCVVLGLFAYRQLRTQADWLGILIVPLGAGGASGLVSMLLGRTLSPYLGSLGTLLTGFAVSTVIYWILLLVLRNFKEHELEAIPGGRLIEKAGQLFHIF</sequence>
<feature type="transmembrane region" description="Helical" evidence="6">
    <location>
        <begin position="247"/>
        <end position="268"/>
    </location>
</feature>
<keyword evidence="3 6" id="KW-0812">Transmembrane</keyword>
<feature type="transmembrane region" description="Helical" evidence="6">
    <location>
        <begin position="152"/>
        <end position="170"/>
    </location>
</feature>
<dbReference type="AlphaFoldDB" id="A0A2K4ZJM6"/>
<feature type="transmembrane region" description="Helical" evidence="6">
    <location>
        <begin position="455"/>
        <end position="476"/>
    </location>
</feature>
<feature type="transmembrane region" description="Helical" evidence="6">
    <location>
        <begin position="394"/>
        <end position="415"/>
    </location>
</feature>
<feature type="transmembrane region" description="Helical" evidence="6">
    <location>
        <begin position="421"/>
        <end position="443"/>
    </location>
</feature>
<dbReference type="PANTHER" id="PTHR30250">
    <property type="entry name" value="PST FAMILY PREDICTED COLANIC ACID TRANSPORTER"/>
    <property type="match status" value="1"/>
</dbReference>
<reference evidence="7 8" key="1">
    <citation type="submission" date="2018-01" db="EMBL/GenBank/DDBJ databases">
        <authorList>
            <person name="Gaut B.S."/>
            <person name="Morton B.R."/>
            <person name="Clegg M.T."/>
            <person name="Duvall M.R."/>
        </authorList>
    </citation>
    <scope>NUCLEOTIDE SEQUENCE [LARGE SCALE GENOMIC DNA]</scope>
    <source>
        <strain evidence="7">GP69</strain>
    </source>
</reference>
<organism evidence="7 8">
    <name type="scientific">Acetatifactor muris</name>
    <dbReference type="NCBI Taxonomy" id="879566"/>
    <lineage>
        <taxon>Bacteria</taxon>
        <taxon>Bacillati</taxon>
        <taxon>Bacillota</taxon>
        <taxon>Clostridia</taxon>
        <taxon>Lachnospirales</taxon>
        <taxon>Lachnospiraceae</taxon>
        <taxon>Acetatifactor</taxon>
    </lineage>
</organism>
<evidence type="ECO:0000256" key="2">
    <source>
        <dbReference type="ARBA" id="ARBA00022475"/>
    </source>
</evidence>
<evidence type="ECO:0000256" key="5">
    <source>
        <dbReference type="ARBA" id="ARBA00023136"/>
    </source>
</evidence>
<gene>
    <name evidence="7" type="primary">spoVB_1</name>
    <name evidence="7" type="ORF">AMURIS_03418</name>
</gene>
<evidence type="ECO:0000256" key="1">
    <source>
        <dbReference type="ARBA" id="ARBA00004651"/>
    </source>
</evidence>
<feature type="transmembrane region" description="Helical" evidence="6">
    <location>
        <begin position="190"/>
        <end position="214"/>
    </location>
</feature>
<evidence type="ECO:0000313" key="8">
    <source>
        <dbReference type="Proteomes" id="UP000236311"/>
    </source>
</evidence>